<feature type="transmembrane region" description="Helical" evidence="2">
    <location>
        <begin position="237"/>
        <end position="255"/>
    </location>
</feature>
<feature type="region of interest" description="Disordered" evidence="1">
    <location>
        <begin position="330"/>
        <end position="442"/>
    </location>
</feature>
<evidence type="ECO:0000313" key="3">
    <source>
        <dbReference type="EMBL" id="PPQ97849.1"/>
    </source>
</evidence>
<feature type="transmembrane region" description="Helical" evidence="2">
    <location>
        <begin position="117"/>
        <end position="136"/>
    </location>
</feature>
<evidence type="ECO:0000256" key="2">
    <source>
        <dbReference type="SAM" id="Phobius"/>
    </source>
</evidence>
<keyword evidence="2" id="KW-1133">Transmembrane helix</keyword>
<keyword evidence="4" id="KW-1185">Reference proteome</keyword>
<sequence>MAPVSVPSDQSNEEIWQSQTFTGFLALNAAVVFGIVLWDYFFPKNGVCMKPEEEENGVPLPPGPLASTLCNMIYSSVTLSNCQNVVSVGQGASVVVFASAGVILCSRVGGFWEFQRIPLAMVFIPCIMMVCAWMAFAAQFRATTGPALPFGTNCKFVPLQIWTPVSYATTAAFNLIVSALAVTRVFTKPTIVAMNTGLTLINRACILYLVCATLPSIVIACLFSIHWPTELLKRAAGSYLVLIMMSMGSRIFLNLQLHHQMLTRVAESNHFTSPTWTPPNPEKVISNPKPPADEPEFEPALTMLSVPESDVLSVDRYTTRTALTVPETPATLTSFSGSTIYSQSSYGNPISPSRSRQGSQRSILRAGSIKSSSSGSTRVTYATPTRSPPRSERVGSVRSVETGSTRRTDTTPRSPRNGPSRVGSVRSVGTNSTRLTGHRSNRRVRMANLNSFATTSKLPSENLKSTWHGV</sequence>
<reference evidence="3 4" key="1">
    <citation type="journal article" date="2018" name="Evol. Lett.">
        <title>Horizontal gene cluster transfer increased hallucinogenic mushroom diversity.</title>
        <authorList>
            <person name="Reynolds H.T."/>
            <person name="Vijayakumar V."/>
            <person name="Gluck-Thaler E."/>
            <person name="Korotkin H.B."/>
            <person name="Matheny P.B."/>
            <person name="Slot J.C."/>
        </authorList>
    </citation>
    <scope>NUCLEOTIDE SEQUENCE [LARGE SCALE GENOMIC DNA]</scope>
    <source>
        <strain evidence="3 4">SRW20</strain>
    </source>
</reference>
<feature type="transmembrane region" description="Helical" evidence="2">
    <location>
        <begin position="165"/>
        <end position="186"/>
    </location>
</feature>
<evidence type="ECO:0000313" key="4">
    <source>
        <dbReference type="Proteomes" id="UP000284706"/>
    </source>
</evidence>
<feature type="transmembrane region" description="Helical" evidence="2">
    <location>
        <begin position="85"/>
        <end position="105"/>
    </location>
</feature>
<accession>A0A409Y4C2</accession>
<dbReference type="EMBL" id="NHYE01001179">
    <property type="protein sequence ID" value="PPQ97849.1"/>
    <property type="molecule type" value="Genomic_DNA"/>
</dbReference>
<gene>
    <name evidence="3" type="ORF">CVT26_013018</name>
</gene>
<feature type="compositionally biased region" description="Low complexity" evidence="1">
    <location>
        <begin position="349"/>
        <end position="376"/>
    </location>
</feature>
<protein>
    <submittedName>
        <fullName evidence="3">Uncharacterized protein</fullName>
    </submittedName>
</protein>
<feature type="compositionally biased region" description="Polar residues" evidence="1">
    <location>
        <begin position="330"/>
        <end position="348"/>
    </location>
</feature>
<feature type="transmembrane region" description="Helical" evidence="2">
    <location>
        <begin position="206"/>
        <end position="225"/>
    </location>
</feature>
<dbReference type="OrthoDB" id="3235847at2759"/>
<name>A0A409Y4C2_9AGAR</name>
<proteinExistence type="predicted"/>
<comment type="caution">
    <text evidence="3">The sequence shown here is derived from an EMBL/GenBank/DDBJ whole genome shotgun (WGS) entry which is preliminary data.</text>
</comment>
<organism evidence="3 4">
    <name type="scientific">Gymnopilus dilepis</name>
    <dbReference type="NCBI Taxonomy" id="231916"/>
    <lineage>
        <taxon>Eukaryota</taxon>
        <taxon>Fungi</taxon>
        <taxon>Dikarya</taxon>
        <taxon>Basidiomycota</taxon>
        <taxon>Agaricomycotina</taxon>
        <taxon>Agaricomycetes</taxon>
        <taxon>Agaricomycetidae</taxon>
        <taxon>Agaricales</taxon>
        <taxon>Agaricineae</taxon>
        <taxon>Hymenogastraceae</taxon>
        <taxon>Gymnopilus</taxon>
    </lineage>
</organism>
<dbReference type="InParanoid" id="A0A409Y4C2"/>
<keyword evidence="2" id="KW-0472">Membrane</keyword>
<keyword evidence="2" id="KW-0812">Transmembrane</keyword>
<feature type="region of interest" description="Disordered" evidence="1">
    <location>
        <begin position="270"/>
        <end position="295"/>
    </location>
</feature>
<dbReference type="Proteomes" id="UP000284706">
    <property type="component" value="Unassembled WGS sequence"/>
</dbReference>
<feature type="transmembrane region" description="Helical" evidence="2">
    <location>
        <begin position="21"/>
        <end position="41"/>
    </location>
</feature>
<dbReference type="AlphaFoldDB" id="A0A409Y4C2"/>
<evidence type="ECO:0000256" key="1">
    <source>
        <dbReference type="SAM" id="MobiDB-lite"/>
    </source>
</evidence>